<feature type="region of interest" description="Disordered" evidence="1">
    <location>
        <begin position="111"/>
        <end position="130"/>
    </location>
</feature>
<keyword evidence="3" id="KW-1185">Reference proteome</keyword>
<feature type="compositionally biased region" description="Polar residues" evidence="1">
    <location>
        <begin position="236"/>
        <end position="255"/>
    </location>
</feature>
<feature type="region of interest" description="Disordered" evidence="1">
    <location>
        <begin position="1"/>
        <end position="36"/>
    </location>
</feature>
<dbReference type="HOGENOM" id="CLU_424571_0_0_1"/>
<dbReference type="VEuPathDB" id="FungiDB:MELLADRAFT_64984"/>
<protein>
    <submittedName>
        <fullName evidence="2">Uncharacterized protein</fullName>
    </submittedName>
</protein>
<dbReference type="GeneID" id="18930351"/>
<feature type="region of interest" description="Disordered" evidence="1">
    <location>
        <begin position="597"/>
        <end position="645"/>
    </location>
</feature>
<proteinExistence type="predicted"/>
<reference evidence="3" key="1">
    <citation type="journal article" date="2011" name="Proc. Natl. Acad. Sci. U.S.A.">
        <title>Obligate biotrophy features unraveled by the genomic analysis of rust fungi.</title>
        <authorList>
            <person name="Duplessis S."/>
            <person name="Cuomo C.A."/>
            <person name="Lin Y.-C."/>
            <person name="Aerts A."/>
            <person name="Tisserant E."/>
            <person name="Veneault-Fourrey C."/>
            <person name="Joly D.L."/>
            <person name="Hacquard S."/>
            <person name="Amselem J."/>
            <person name="Cantarel B.L."/>
            <person name="Chiu R."/>
            <person name="Coutinho P.M."/>
            <person name="Feau N."/>
            <person name="Field M."/>
            <person name="Frey P."/>
            <person name="Gelhaye E."/>
            <person name="Goldberg J."/>
            <person name="Grabherr M.G."/>
            <person name="Kodira C.D."/>
            <person name="Kohler A."/>
            <person name="Kuees U."/>
            <person name="Lindquist E.A."/>
            <person name="Lucas S.M."/>
            <person name="Mago R."/>
            <person name="Mauceli E."/>
            <person name="Morin E."/>
            <person name="Murat C."/>
            <person name="Pangilinan J.L."/>
            <person name="Park R."/>
            <person name="Pearson M."/>
            <person name="Quesneville H."/>
            <person name="Rouhier N."/>
            <person name="Sakthikumar S."/>
            <person name="Salamov A.A."/>
            <person name="Schmutz J."/>
            <person name="Selles B."/>
            <person name="Shapiro H."/>
            <person name="Tanguay P."/>
            <person name="Tuskan G.A."/>
            <person name="Henrissat B."/>
            <person name="Van de Peer Y."/>
            <person name="Rouze P."/>
            <person name="Ellis J.G."/>
            <person name="Dodds P.N."/>
            <person name="Schein J.E."/>
            <person name="Zhong S."/>
            <person name="Hamelin R.C."/>
            <person name="Grigoriev I.V."/>
            <person name="Szabo L.J."/>
            <person name="Martin F."/>
        </authorList>
    </citation>
    <scope>NUCLEOTIDE SEQUENCE [LARGE SCALE GENOMIC DNA]</scope>
    <source>
        <strain evidence="3">98AG31 / pathotype 3-4-7</strain>
    </source>
</reference>
<feature type="compositionally biased region" description="Polar residues" evidence="1">
    <location>
        <begin position="307"/>
        <end position="317"/>
    </location>
</feature>
<sequence>MDSPKPPTPTSNNGDGSNRDVDPSWNTELPPPPPGVFKTRDELDDHVHEHALLHGYKISCLDSCPTFVDFKCSKGATRHANSQGTYLVNSLKKLDSSTQTSLIQTFQKAINDAQHSSVNSSPKTDLEEEDDYEIQMQLTPHSKSSKGSQKLKLEEDEEPTPPRKRLCKASDSGTLSIDPELSIKPAKAQIEQHHSAINTTKEHVNQPTKEIEFENVIPNEQPADNVITGPIDNHANTQLVTSTGSDRSSSNLSSPFPTPSIPELDVSSIKPVTTIIKQEHASISSPLPPTSLSGLVSSSKNPRPPISTLNTNNQQVAHEQEQDKMKPPLTNQNRAKPKGRNKNTPVPPTRKSTRINRHQSPVHEEPVVVKPVRKIVQGTSKEAVQGTSKKVVQGASKKVVRGAGKKVVQGTSKKSLPSNPHEPEPTDADEAQNVKESTPEEDSLLEMAVELVSRYDWYFEHLPELCPGYNFDKFMEILQNPLATATRQNWYPMPGGSALIANTFHQPVMYYTPAEALACTTYPFFTAPPPEINPIIIAFVFNDHYVSLELNFSDDLPIPNLCSEWSQLHDNAADTWTGMYEENFLVFKNIAKEIRTERNKRRDETDGPSQCVTIDISSPLTSPSPSSSSRSSSSSSSSSSDPDFS</sequence>
<feature type="compositionally biased region" description="Polar residues" evidence="1">
    <location>
        <begin position="607"/>
        <end position="616"/>
    </location>
</feature>
<dbReference type="EMBL" id="GL883119">
    <property type="protein sequence ID" value="EGG04263.1"/>
    <property type="molecule type" value="Genomic_DNA"/>
</dbReference>
<evidence type="ECO:0000313" key="2">
    <source>
        <dbReference type="EMBL" id="EGG04263.1"/>
    </source>
</evidence>
<feature type="compositionally biased region" description="Low complexity" evidence="1">
    <location>
        <begin position="282"/>
        <end position="299"/>
    </location>
</feature>
<feature type="region of interest" description="Disordered" evidence="1">
    <location>
        <begin position="137"/>
        <end position="178"/>
    </location>
</feature>
<feature type="compositionally biased region" description="Low complexity" evidence="1">
    <location>
        <begin position="617"/>
        <end position="645"/>
    </location>
</feature>
<dbReference type="AlphaFoldDB" id="F4RTJ0"/>
<dbReference type="Proteomes" id="UP000001072">
    <property type="component" value="Unassembled WGS sequence"/>
</dbReference>
<dbReference type="KEGG" id="mlr:MELLADRAFT_64984"/>
<feature type="compositionally biased region" description="Polar residues" evidence="1">
    <location>
        <begin position="111"/>
        <end position="123"/>
    </location>
</feature>
<dbReference type="RefSeq" id="XP_007412392.1">
    <property type="nucleotide sequence ID" value="XM_007412330.1"/>
</dbReference>
<evidence type="ECO:0000256" key="1">
    <source>
        <dbReference type="SAM" id="MobiDB-lite"/>
    </source>
</evidence>
<feature type="region of interest" description="Disordered" evidence="1">
    <location>
        <begin position="280"/>
        <end position="442"/>
    </location>
</feature>
<name>F4RTJ0_MELLP</name>
<organism evidence="3">
    <name type="scientific">Melampsora larici-populina (strain 98AG31 / pathotype 3-4-7)</name>
    <name type="common">Poplar leaf rust fungus</name>
    <dbReference type="NCBI Taxonomy" id="747676"/>
    <lineage>
        <taxon>Eukaryota</taxon>
        <taxon>Fungi</taxon>
        <taxon>Dikarya</taxon>
        <taxon>Basidiomycota</taxon>
        <taxon>Pucciniomycotina</taxon>
        <taxon>Pucciniomycetes</taxon>
        <taxon>Pucciniales</taxon>
        <taxon>Melampsoraceae</taxon>
        <taxon>Melampsora</taxon>
    </lineage>
</organism>
<feature type="region of interest" description="Disordered" evidence="1">
    <location>
        <begin position="236"/>
        <end position="265"/>
    </location>
</feature>
<feature type="compositionally biased region" description="Polar residues" evidence="1">
    <location>
        <begin position="377"/>
        <end position="390"/>
    </location>
</feature>
<evidence type="ECO:0000313" key="3">
    <source>
        <dbReference type="Proteomes" id="UP000001072"/>
    </source>
</evidence>
<dbReference type="InParanoid" id="F4RTJ0"/>
<accession>F4RTJ0</accession>
<gene>
    <name evidence="2" type="ORF">MELLADRAFT_64984</name>
</gene>